<dbReference type="EMBL" id="UHBY01000003">
    <property type="protein sequence ID" value="SUL30467.1"/>
    <property type="molecule type" value="Genomic_DNA"/>
</dbReference>
<evidence type="ECO:0000313" key="1">
    <source>
        <dbReference type="EMBL" id="SUL30467.1"/>
    </source>
</evidence>
<gene>
    <name evidence="1" type="ORF">NCTC10702_00197</name>
</gene>
<protein>
    <submittedName>
        <fullName evidence="1">Domain of uncharacterized function (DUF927)</fullName>
    </submittedName>
</protein>
<organism evidence="1 2">
    <name type="scientific">Staphylococcus aureus</name>
    <dbReference type="NCBI Taxonomy" id="1280"/>
    <lineage>
        <taxon>Bacteria</taxon>
        <taxon>Bacillati</taxon>
        <taxon>Bacillota</taxon>
        <taxon>Bacilli</taxon>
        <taxon>Bacillales</taxon>
        <taxon>Staphylococcaceae</taxon>
        <taxon>Staphylococcus</taxon>
    </lineage>
</organism>
<reference evidence="1 2" key="1">
    <citation type="submission" date="2018-06" db="EMBL/GenBank/DDBJ databases">
        <authorList>
            <consortium name="Pathogen Informatics"/>
            <person name="Doyle S."/>
        </authorList>
    </citation>
    <scope>NUCLEOTIDE SEQUENCE [LARGE SCALE GENOMIC DNA]</scope>
    <source>
        <strain evidence="1 2">NCTC10702</strain>
    </source>
</reference>
<sequence length="80" mass="9041">MSYTLFEIGPFALDSFGWKETIPPKKDGDSEKVVRMASPIIVNARFSDPITGVEKLIITNNNCKKDIFESDILTTRTYLL</sequence>
<evidence type="ECO:0000313" key="2">
    <source>
        <dbReference type="Proteomes" id="UP000254116"/>
    </source>
</evidence>
<dbReference type="Proteomes" id="UP000254116">
    <property type="component" value="Unassembled WGS sequence"/>
</dbReference>
<dbReference type="AlphaFoldDB" id="A0A380EAL4"/>
<accession>A0A380EAL4</accession>
<proteinExistence type="predicted"/>
<name>A0A380EAL4_STAAU</name>